<dbReference type="AlphaFoldDB" id="R7V540"/>
<evidence type="ECO:0000313" key="3">
    <source>
        <dbReference type="EnsemblMetazoa" id="CapteP229248"/>
    </source>
</evidence>
<keyword evidence="4" id="KW-1185">Reference proteome</keyword>
<protein>
    <submittedName>
        <fullName evidence="2 3">Uncharacterized protein</fullName>
    </submittedName>
</protein>
<proteinExistence type="predicted"/>
<accession>R7V540</accession>
<name>R7V540_CAPTE</name>
<feature type="transmembrane region" description="Helical" evidence="1">
    <location>
        <begin position="29"/>
        <end position="46"/>
    </location>
</feature>
<dbReference type="EnsemblMetazoa" id="CapteT229248">
    <property type="protein sequence ID" value="CapteP229248"/>
    <property type="gene ID" value="CapteG229248"/>
</dbReference>
<sequence length="101" mass="11831">MLRLPSSCTMILLLLLVMLRDVFDRWILLQMLAIFCLSFGIGMLFMQGNILWHQYKYGYGYWASEMVTMEEVMKARVLSKISADPQVFQWSQGQLKVPLFT</sequence>
<reference evidence="3" key="3">
    <citation type="submission" date="2015-06" db="UniProtKB">
        <authorList>
            <consortium name="EnsemblMetazoa"/>
        </authorList>
    </citation>
    <scope>IDENTIFICATION</scope>
</reference>
<dbReference type="HOGENOM" id="CLU_2294299_0_0_1"/>
<dbReference type="EMBL" id="AMQN01005101">
    <property type="status" value="NOT_ANNOTATED_CDS"/>
    <property type="molecule type" value="Genomic_DNA"/>
</dbReference>
<keyword evidence="1" id="KW-0812">Transmembrane</keyword>
<keyword evidence="1" id="KW-0472">Membrane</keyword>
<evidence type="ECO:0000256" key="1">
    <source>
        <dbReference type="SAM" id="Phobius"/>
    </source>
</evidence>
<keyword evidence="1" id="KW-1133">Transmembrane helix</keyword>
<evidence type="ECO:0000313" key="4">
    <source>
        <dbReference type="Proteomes" id="UP000014760"/>
    </source>
</evidence>
<gene>
    <name evidence="2" type="ORF">CAPTEDRAFT_229248</name>
</gene>
<reference evidence="4" key="1">
    <citation type="submission" date="2012-12" db="EMBL/GenBank/DDBJ databases">
        <authorList>
            <person name="Hellsten U."/>
            <person name="Grimwood J."/>
            <person name="Chapman J.A."/>
            <person name="Shapiro H."/>
            <person name="Aerts A."/>
            <person name="Otillar R.P."/>
            <person name="Terry A.Y."/>
            <person name="Boore J.L."/>
            <person name="Simakov O."/>
            <person name="Marletaz F."/>
            <person name="Cho S.-J."/>
            <person name="Edsinger-Gonzales E."/>
            <person name="Havlak P."/>
            <person name="Kuo D.-H."/>
            <person name="Larsson T."/>
            <person name="Lv J."/>
            <person name="Arendt D."/>
            <person name="Savage R."/>
            <person name="Osoegawa K."/>
            <person name="de Jong P."/>
            <person name="Lindberg D.R."/>
            <person name="Seaver E.C."/>
            <person name="Weisblat D.A."/>
            <person name="Putnam N.H."/>
            <person name="Grigoriev I.V."/>
            <person name="Rokhsar D.S."/>
        </authorList>
    </citation>
    <scope>NUCLEOTIDE SEQUENCE</scope>
    <source>
        <strain evidence="4">I ESC-2004</strain>
    </source>
</reference>
<dbReference type="Proteomes" id="UP000014760">
    <property type="component" value="Unassembled WGS sequence"/>
</dbReference>
<reference evidence="2 4" key="2">
    <citation type="journal article" date="2013" name="Nature">
        <title>Insights into bilaterian evolution from three spiralian genomes.</title>
        <authorList>
            <person name="Simakov O."/>
            <person name="Marletaz F."/>
            <person name="Cho S.J."/>
            <person name="Edsinger-Gonzales E."/>
            <person name="Havlak P."/>
            <person name="Hellsten U."/>
            <person name="Kuo D.H."/>
            <person name="Larsson T."/>
            <person name="Lv J."/>
            <person name="Arendt D."/>
            <person name="Savage R."/>
            <person name="Osoegawa K."/>
            <person name="de Jong P."/>
            <person name="Grimwood J."/>
            <person name="Chapman J.A."/>
            <person name="Shapiro H."/>
            <person name="Aerts A."/>
            <person name="Otillar R.P."/>
            <person name="Terry A.Y."/>
            <person name="Boore J.L."/>
            <person name="Grigoriev I.V."/>
            <person name="Lindberg D.R."/>
            <person name="Seaver E.C."/>
            <person name="Weisblat D.A."/>
            <person name="Putnam N.H."/>
            <person name="Rokhsar D.S."/>
        </authorList>
    </citation>
    <scope>NUCLEOTIDE SEQUENCE</scope>
    <source>
        <strain evidence="2 4">I ESC-2004</strain>
    </source>
</reference>
<dbReference type="EMBL" id="KB295123">
    <property type="protein sequence ID" value="ELU13577.1"/>
    <property type="molecule type" value="Genomic_DNA"/>
</dbReference>
<evidence type="ECO:0000313" key="2">
    <source>
        <dbReference type="EMBL" id="ELU13577.1"/>
    </source>
</evidence>
<organism evidence="2">
    <name type="scientific">Capitella teleta</name>
    <name type="common">Polychaete worm</name>
    <dbReference type="NCBI Taxonomy" id="283909"/>
    <lineage>
        <taxon>Eukaryota</taxon>
        <taxon>Metazoa</taxon>
        <taxon>Spiralia</taxon>
        <taxon>Lophotrochozoa</taxon>
        <taxon>Annelida</taxon>
        <taxon>Polychaeta</taxon>
        <taxon>Sedentaria</taxon>
        <taxon>Scolecida</taxon>
        <taxon>Capitellidae</taxon>
        <taxon>Capitella</taxon>
    </lineage>
</organism>